<evidence type="ECO:0000313" key="1">
    <source>
        <dbReference type="EMBL" id="GGP07144.1"/>
    </source>
</evidence>
<keyword evidence="2" id="KW-1185">Reference proteome</keyword>
<sequence>MQSSGRWIVGFDASCGRCAEIAEIAKDAAGEKLEVLPLAHPDVHQWRQESLGQEAPWAPTLVHVTDNGVRAWTGPSMGLRLLGRLGPKAAFKLFRALGELSRASATAPESAADAVGRRRFLRVGAGVGIAMGIILTGKAPALADEPGRARAWVAANKDRLPAAYPEFSKHSMAYRRAIYAELDQSARAQLWSEHFAQYRLAHPNLSAKQQKILGHLEALAKDTSVFGKSSTRTEKDDETLKQEAIEAFGRDEAGALLATLGPVEPTSQAQALLVDCECSVQSNWCGVIWPCSALPSCTASWSGCGTLYRYPCDGMCT</sequence>
<comment type="caution">
    <text evidence="1">The sequence shown here is derived from an EMBL/GenBank/DDBJ whole genome shotgun (WGS) entry which is preliminary data.</text>
</comment>
<proteinExistence type="predicted"/>
<reference evidence="1" key="1">
    <citation type="journal article" date="2014" name="Int. J. Syst. Evol. Microbiol.">
        <title>Complete genome sequence of Corynebacterium casei LMG S-19264T (=DSM 44701T), isolated from a smear-ripened cheese.</title>
        <authorList>
            <consortium name="US DOE Joint Genome Institute (JGI-PGF)"/>
            <person name="Walter F."/>
            <person name="Albersmeier A."/>
            <person name="Kalinowski J."/>
            <person name="Ruckert C."/>
        </authorList>
    </citation>
    <scope>NUCLEOTIDE SEQUENCE</scope>
    <source>
        <strain evidence="1">CGMCC 4.7430</strain>
    </source>
</reference>
<dbReference type="EMBL" id="BMNK01000005">
    <property type="protein sequence ID" value="GGP07144.1"/>
    <property type="molecule type" value="Genomic_DNA"/>
</dbReference>
<organism evidence="1 2">
    <name type="scientific">Nonomuraea glycinis</name>
    <dbReference type="NCBI Taxonomy" id="2047744"/>
    <lineage>
        <taxon>Bacteria</taxon>
        <taxon>Bacillati</taxon>
        <taxon>Actinomycetota</taxon>
        <taxon>Actinomycetes</taxon>
        <taxon>Streptosporangiales</taxon>
        <taxon>Streptosporangiaceae</taxon>
        <taxon>Nonomuraea</taxon>
    </lineage>
</organism>
<dbReference type="AlphaFoldDB" id="A0A918E553"/>
<dbReference type="RefSeq" id="WP_189139565.1">
    <property type="nucleotide sequence ID" value="NZ_JAIWLT010000003.1"/>
</dbReference>
<dbReference type="NCBIfam" id="NF033852">
    <property type="entry name" value="fulvocin_rel"/>
    <property type="match status" value="1"/>
</dbReference>
<gene>
    <name evidence="1" type="ORF">GCM10012278_33740</name>
</gene>
<name>A0A918E553_9ACTN</name>
<reference evidence="1" key="2">
    <citation type="submission" date="2020-09" db="EMBL/GenBank/DDBJ databases">
        <authorList>
            <person name="Sun Q."/>
            <person name="Zhou Y."/>
        </authorList>
    </citation>
    <scope>NUCLEOTIDE SEQUENCE</scope>
    <source>
        <strain evidence="1">CGMCC 4.7430</strain>
    </source>
</reference>
<evidence type="ECO:0000313" key="2">
    <source>
        <dbReference type="Proteomes" id="UP000660745"/>
    </source>
</evidence>
<dbReference type="Proteomes" id="UP000660745">
    <property type="component" value="Unassembled WGS sequence"/>
</dbReference>
<protein>
    <submittedName>
        <fullName evidence="1">Uncharacterized protein</fullName>
    </submittedName>
</protein>
<accession>A0A918E553</accession>